<dbReference type="Gene3D" id="3.40.50.150">
    <property type="entry name" value="Vaccinia Virus protein VP39"/>
    <property type="match status" value="1"/>
</dbReference>
<dbReference type="SUPFAM" id="SSF53335">
    <property type="entry name" value="S-adenosyl-L-methionine-dependent methyltransferases"/>
    <property type="match status" value="1"/>
</dbReference>
<keyword evidence="3" id="KW-1185">Reference proteome</keyword>
<dbReference type="PANTHER" id="PTHR43591:SF24">
    <property type="entry name" value="2-METHOXY-6-POLYPRENYL-1,4-BENZOQUINOL METHYLASE, MITOCHONDRIAL"/>
    <property type="match status" value="1"/>
</dbReference>
<dbReference type="GeneID" id="79271660"/>
<dbReference type="Proteomes" id="UP001596388">
    <property type="component" value="Unassembled WGS sequence"/>
</dbReference>
<dbReference type="InterPro" id="IPR029063">
    <property type="entry name" value="SAM-dependent_MTases_sf"/>
</dbReference>
<dbReference type="CDD" id="cd02440">
    <property type="entry name" value="AdoMet_MTases"/>
    <property type="match status" value="1"/>
</dbReference>
<sequence>MARGSYDSDAFVSRYTRLRERGLFEREAHAVDRHFPAGGRVLDLGCGAGRTTVPLVDRGFDVVAVDLSEPMMRATGRAGVDADLVVADAAALPFDADTFDAVLFSYNGIDELRPATARAAAIAEVARVLVPGGTFAFATRNRLRWLLPVPPTRSVLGRLARYWAANGYSGTLGSPFRHDPSTDSPKRVHFTDPRTQCRHLRAAGFDRIRLLGRSGPLSATLGPALFVVCEAPPACGQNSSNS</sequence>
<dbReference type="RefSeq" id="WP_276239489.1">
    <property type="nucleotide sequence ID" value="NZ_CP119990.1"/>
</dbReference>
<keyword evidence="2" id="KW-0808">Transferase</keyword>
<dbReference type="InterPro" id="IPR041698">
    <property type="entry name" value="Methyltransf_25"/>
</dbReference>
<keyword evidence="2" id="KW-0489">Methyltransferase</keyword>
<organism evidence="2 3">
    <name type="scientific">Halobaculum marinum</name>
    <dbReference type="NCBI Taxonomy" id="3031996"/>
    <lineage>
        <taxon>Archaea</taxon>
        <taxon>Methanobacteriati</taxon>
        <taxon>Methanobacteriota</taxon>
        <taxon>Stenosarchaea group</taxon>
        <taxon>Halobacteria</taxon>
        <taxon>Halobacteriales</taxon>
        <taxon>Haloferacaceae</taxon>
        <taxon>Halobaculum</taxon>
    </lineage>
</organism>
<protein>
    <submittedName>
        <fullName evidence="2">Class I SAM-dependent methyltransferase</fullName>
        <ecNumber evidence="2">2.1.1.222</ecNumber>
        <ecNumber evidence="2">2.1.1.64</ecNumber>
    </submittedName>
</protein>
<dbReference type="EMBL" id="JBHTAG010000004">
    <property type="protein sequence ID" value="MFC7098953.1"/>
    <property type="molecule type" value="Genomic_DNA"/>
</dbReference>
<accession>A0ABD5X411</accession>
<evidence type="ECO:0000313" key="3">
    <source>
        <dbReference type="Proteomes" id="UP001596388"/>
    </source>
</evidence>
<dbReference type="EC" id="2.1.1.64" evidence="2"/>
<name>A0ABD5X411_9EURY</name>
<evidence type="ECO:0000259" key="1">
    <source>
        <dbReference type="Pfam" id="PF13649"/>
    </source>
</evidence>
<dbReference type="PANTHER" id="PTHR43591">
    <property type="entry name" value="METHYLTRANSFERASE"/>
    <property type="match status" value="1"/>
</dbReference>
<dbReference type="EC" id="2.1.1.222" evidence="2"/>
<proteinExistence type="predicted"/>
<reference evidence="2 3" key="1">
    <citation type="journal article" date="2019" name="Int. J. Syst. Evol. Microbiol.">
        <title>The Global Catalogue of Microorganisms (GCM) 10K type strain sequencing project: providing services to taxonomists for standard genome sequencing and annotation.</title>
        <authorList>
            <consortium name="The Broad Institute Genomics Platform"/>
            <consortium name="The Broad Institute Genome Sequencing Center for Infectious Disease"/>
            <person name="Wu L."/>
            <person name="Ma J."/>
        </authorList>
    </citation>
    <scope>NUCLEOTIDE SEQUENCE [LARGE SCALE GENOMIC DNA]</scope>
    <source>
        <strain evidence="2 3">DT55</strain>
    </source>
</reference>
<dbReference type="AlphaFoldDB" id="A0ABD5X411"/>
<feature type="domain" description="Methyltransferase" evidence="1">
    <location>
        <begin position="41"/>
        <end position="133"/>
    </location>
</feature>
<dbReference type="GO" id="GO:0032259">
    <property type="term" value="P:methylation"/>
    <property type="evidence" value="ECO:0007669"/>
    <property type="project" value="UniProtKB-KW"/>
</dbReference>
<evidence type="ECO:0000313" key="2">
    <source>
        <dbReference type="EMBL" id="MFC7098953.1"/>
    </source>
</evidence>
<dbReference type="Pfam" id="PF13649">
    <property type="entry name" value="Methyltransf_25"/>
    <property type="match status" value="1"/>
</dbReference>
<dbReference type="GO" id="GO:0102208">
    <property type="term" value="F:2-polyprenyl-6-hydroxyphenol methylase activity"/>
    <property type="evidence" value="ECO:0007669"/>
    <property type="project" value="UniProtKB-EC"/>
</dbReference>
<gene>
    <name evidence="2" type="ORF">ACFQKD_16730</name>
</gene>
<dbReference type="GO" id="GO:0061542">
    <property type="term" value="F:3-demethylubiquinol 3-O-methyltransferase activity"/>
    <property type="evidence" value="ECO:0007669"/>
    <property type="project" value="UniProtKB-EC"/>
</dbReference>
<comment type="caution">
    <text evidence="2">The sequence shown here is derived from an EMBL/GenBank/DDBJ whole genome shotgun (WGS) entry which is preliminary data.</text>
</comment>